<evidence type="ECO:0000313" key="4">
    <source>
        <dbReference type="Proteomes" id="UP000444980"/>
    </source>
</evidence>
<protein>
    <submittedName>
        <fullName evidence="3">Uncharacterized protein</fullName>
    </submittedName>
</protein>
<keyword evidence="2" id="KW-0732">Signal</keyword>
<feature type="region of interest" description="Disordered" evidence="1">
    <location>
        <begin position="31"/>
        <end position="75"/>
    </location>
</feature>
<dbReference type="Proteomes" id="UP000444980">
    <property type="component" value="Unassembled WGS sequence"/>
</dbReference>
<feature type="compositionally biased region" description="Low complexity" evidence="1">
    <location>
        <begin position="47"/>
        <end position="73"/>
    </location>
</feature>
<dbReference type="PROSITE" id="PS51257">
    <property type="entry name" value="PROKAR_LIPOPROTEIN"/>
    <property type="match status" value="1"/>
</dbReference>
<accession>A0A7I9UXR4</accession>
<keyword evidence="4" id="KW-1185">Reference proteome</keyword>
<proteinExistence type="predicted"/>
<dbReference type="RefSeq" id="WP_161927243.1">
    <property type="nucleotide sequence ID" value="NZ_BJOU01000001.1"/>
</dbReference>
<reference evidence="4" key="1">
    <citation type="submission" date="2019-06" db="EMBL/GenBank/DDBJ databases">
        <title>Gordonia isolated from sludge of a wastewater treatment plant.</title>
        <authorList>
            <person name="Tamura T."/>
            <person name="Aoyama K."/>
            <person name="Kang Y."/>
            <person name="Saito S."/>
            <person name="Akiyama N."/>
            <person name="Yazawa K."/>
            <person name="Gonoi T."/>
            <person name="Mikami Y."/>
        </authorList>
    </citation>
    <scope>NUCLEOTIDE SEQUENCE [LARGE SCALE GENOMIC DNA]</scope>
    <source>
        <strain evidence="4">NBRC 107697</strain>
    </source>
</reference>
<evidence type="ECO:0000256" key="2">
    <source>
        <dbReference type="SAM" id="SignalP"/>
    </source>
</evidence>
<feature type="chain" id="PRO_5029495479" evidence="2">
    <location>
        <begin position="22"/>
        <end position="218"/>
    </location>
</feature>
<dbReference type="AlphaFoldDB" id="A0A7I9UXR4"/>
<gene>
    <name evidence="3" type="ORF">nbrc107697_20330</name>
</gene>
<organism evidence="3 4">
    <name type="scientific">Gordonia crocea</name>
    <dbReference type="NCBI Taxonomy" id="589162"/>
    <lineage>
        <taxon>Bacteria</taxon>
        <taxon>Bacillati</taxon>
        <taxon>Actinomycetota</taxon>
        <taxon>Actinomycetes</taxon>
        <taxon>Mycobacteriales</taxon>
        <taxon>Gordoniaceae</taxon>
        <taxon>Gordonia</taxon>
    </lineage>
</organism>
<dbReference type="OrthoDB" id="495539at2"/>
<comment type="caution">
    <text evidence="3">The sequence shown here is derived from an EMBL/GenBank/DDBJ whole genome shotgun (WGS) entry which is preliminary data.</text>
</comment>
<sequence length="218" mass="23135">MTKSRVVLAAAAAALLVGALASCDRVGLGGPDSAKPTVTVTTTLSDEPSPTAEQTSEPTTTTTAPPATTSLPPGGSGLYTAVDSSRFTLNPPTSVASYAFSVPSSNIRCFIGSEFICEIHDGPNQSPVASRCGFYEGDSEERVRIVGWFKYDRPPCSTILQGTWRDPGPVLNYGESVHFSASGAEFTCYSSNEALYCTGPQNYGFRLSRTEFARYELS</sequence>
<dbReference type="EMBL" id="BJOU01000001">
    <property type="protein sequence ID" value="GED97994.1"/>
    <property type="molecule type" value="Genomic_DNA"/>
</dbReference>
<evidence type="ECO:0000313" key="3">
    <source>
        <dbReference type="EMBL" id="GED97994.1"/>
    </source>
</evidence>
<evidence type="ECO:0000256" key="1">
    <source>
        <dbReference type="SAM" id="MobiDB-lite"/>
    </source>
</evidence>
<name>A0A7I9UXR4_9ACTN</name>
<feature type="signal peptide" evidence="2">
    <location>
        <begin position="1"/>
        <end position="21"/>
    </location>
</feature>
<feature type="compositionally biased region" description="Polar residues" evidence="1">
    <location>
        <begin position="36"/>
        <end position="46"/>
    </location>
</feature>